<evidence type="ECO:0000256" key="6">
    <source>
        <dbReference type="ARBA" id="ARBA00023136"/>
    </source>
</evidence>
<keyword evidence="5 7" id="KW-0175">Coiled coil</keyword>
<sequence>MTKHALVPRTHQTRYWLISVLTLLALAVMFVYPARPTSTSPTHDWLHVEPGTLENRLGLVGRLEAATTSTLAAPFDGLVKTVSVTDGQRVEYNQRLLTLDSSQLDIQLREALAAQLKAQRALEEIQHWPHSGEVARAQRTVTNAQLSLNDTQNKLTDTRRLFDRGIVARMEVEALEQQARMQTLDLAASQAELRATLEKGKGEHRQIAEMECANARSRYQALVALHAQREIRAPFAGIILRPRKQDENATTTIQQGMRATQGMPLFELVSLEHINAVTRIEEADLHQLNEGMRVQITGDGFLGMTLTGKISAISAQRLPSEMHGAGASYGVVATLDPLTQDQQQRVRLGMSARLAIVTYHAENAMAIPVSALDRDHEGRTFVRYQQHREQIPQKVFVTTGRAVPQGVEVFGLAPGYIGMPISQNGTEH</sequence>
<comment type="caution">
    <text evidence="10">The sequence shown here is derived from an EMBL/GenBank/DDBJ whole genome shotgun (WGS) entry which is preliminary data.</text>
</comment>
<evidence type="ECO:0000256" key="7">
    <source>
        <dbReference type="SAM" id="Coils"/>
    </source>
</evidence>
<protein>
    <submittedName>
        <fullName evidence="10">HlyD family efflux transporter periplasmic adaptor subunit</fullName>
    </submittedName>
</protein>
<dbReference type="Gene3D" id="2.40.30.170">
    <property type="match status" value="1"/>
</dbReference>
<evidence type="ECO:0000259" key="9">
    <source>
        <dbReference type="Pfam" id="PF25940"/>
    </source>
</evidence>
<evidence type="ECO:0000256" key="8">
    <source>
        <dbReference type="SAM" id="Phobius"/>
    </source>
</evidence>
<dbReference type="Pfam" id="PF25940">
    <property type="entry name" value="LcnD_C"/>
    <property type="match status" value="1"/>
</dbReference>
<dbReference type="Gene3D" id="1.10.287.470">
    <property type="entry name" value="Helix hairpin bin"/>
    <property type="match status" value="1"/>
</dbReference>
<feature type="coiled-coil region" evidence="7">
    <location>
        <begin position="134"/>
        <end position="192"/>
    </location>
</feature>
<keyword evidence="3 8" id="KW-0812">Transmembrane</keyword>
<evidence type="ECO:0000256" key="4">
    <source>
        <dbReference type="ARBA" id="ARBA00022989"/>
    </source>
</evidence>
<evidence type="ECO:0000313" key="11">
    <source>
        <dbReference type="Proteomes" id="UP000471751"/>
    </source>
</evidence>
<reference evidence="10 11" key="1">
    <citation type="submission" date="2020-02" db="EMBL/GenBank/DDBJ databases">
        <title>Broccoli isolated Pseudomonas sp.</title>
        <authorList>
            <person name="Fujikawa T."/>
            <person name="Sawada H."/>
        </authorList>
    </citation>
    <scope>NUCLEOTIDE SEQUENCE [LARGE SCALE GENOMIC DNA]</scope>
    <source>
        <strain evidence="10 11">JCM 32154</strain>
    </source>
</reference>
<keyword evidence="4 8" id="KW-1133">Transmembrane helix</keyword>
<dbReference type="AlphaFoldDB" id="A0A6I5RSZ9"/>
<comment type="subcellular location">
    <subcellularLocation>
        <location evidence="1">Cell envelope</location>
    </subcellularLocation>
    <subcellularLocation>
        <location evidence="2">Membrane</location>
    </subcellularLocation>
</comment>
<proteinExistence type="predicted"/>
<evidence type="ECO:0000256" key="1">
    <source>
        <dbReference type="ARBA" id="ARBA00004196"/>
    </source>
</evidence>
<feature type="transmembrane region" description="Helical" evidence="8">
    <location>
        <begin position="15"/>
        <end position="34"/>
    </location>
</feature>
<dbReference type="RefSeq" id="WP_163937389.1">
    <property type="nucleotide sequence ID" value="NZ_BMQU01000024.1"/>
</dbReference>
<evidence type="ECO:0000313" key="10">
    <source>
        <dbReference type="EMBL" id="NES10766.1"/>
    </source>
</evidence>
<dbReference type="Gene3D" id="2.40.420.20">
    <property type="match status" value="1"/>
</dbReference>
<dbReference type="Proteomes" id="UP000471751">
    <property type="component" value="Unassembled WGS sequence"/>
</dbReference>
<evidence type="ECO:0000256" key="5">
    <source>
        <dbReference type="ARBA" id="ARBA00023054"/>
    </source>
</evidence>
<keyword evidence="11" id="KW-1185">Reference proteome</keyword>
<feature type="domain" description="LcnD-like C-terminal" evidence="9">
    <location>
        <begin position="274"/>
        <end position="358"/>
    </location>
</feature>
<gene>
    <name evidence="10" type="ORF">G3O07_15125</name>
</gene>
<evidence type="ECO:0000256" key="3">
    <source>
        <dbReference type="ARBA" id="ARBA00022692"/>
    </source>
</evidence>
<dbReference type="InterPro" id="IPR050465">
    <property type="entry name" value="UPF0194_transport"/>
</dbReference>
<dbReference type="GO" id="GO:0030313">
    <property type="term" value="C:cell envelope"/>
    <property type="evidence" value="ECO:0007669"/>
    <property type="project" value="UniProtKB-SubCell"/>
</dbReference>
<keyword evidence="6 8" id="KW-0472">Membrane</keyword>
<dbReference type="Gene3D" id="2.40.50.100">
    <property type="match status" value="1"/>
</dbReference>
<evidence type="ECO:0000256" key="2">
    <source>
        <dbReference type="ARBA" id="ARBA00004370"/>
    </source>
</evidence>
<dbReference type="InterPro" id="IPR058795">
    <property type="entry name" value="LcnD_C"/>
</dbReference>
<dbReference type="EMBL" id="JAAHBT010000159">
    <property type="protein sequence ID" value="NES10766.1"/>
    <property type="molecule type" value="Genomic_DNA"/>
</dbReference>
<name>A0A6I5RSZ9_9PSED</name>
<dbReference type="PANTHER" id="PTHR32347">
    <property type="entry name" value="EFFLUX SYSTEM COMPONENT YKNX-RELATED"/>
    <property type="match status" value="1"/>
</dbReference>
<dbReference type="SUPFAM" id="SSF111369">
    <property type="entry name" value="HlyD-like secretion proteins"/>
    <property type="match status" value="1"/>
</dbReference>
<organism evidence="10 11">
    <name type="scientific">Pseudomonas laurentiana</name>
    <dbReference type="NCBI Taxonomy" id="2364649"/>
    <lineage>
        <taxon>Bacteria</taxon>
        <taxon>Pseudomonadati</taxon>
        <taxon>Pseudomonadota</taxon>
        <taxon>Gammaproteobacteria</taxon>
        <taxon>Pseudomonadales</taxon>
        <taxon>Pseudomonadaceae</taxon>
        <taxon>Pseudomonas</taxon>
    </lineage>
</organism>
<accession>A0A6I5RSZ9</accession>